<dbReference type="InterPro" id="IPR018244">
    <property type="entry name" value="Allrgn_V5/Tpx1_CS"/>
</dbReference>
<dbReference type="InterPro" id="IPR014044">
    <property type="entry name" value="CAP_dom"/>
</dbReference>
<feature type="non-terminal residue" evidence="3">
    <location>
        <position position="1"/>
    </location>
</feature>
<feature type="domain" description="SCP" evidence="2">
    <location>
        <begin position="265"/>
        <end position="402"/>
    </location>
</feature>
<organism evidence="3">
    <name type="scientific">Graphocephala atropunctata</name>
    <dbReference type="NCBI Taxonomy" id="36148"/>
    <lineage>
        <taxon>Eukaryota</taxon>
        <taxon>Metazoa</taxon>
        <taxon>Ecdysozoa</taxon>
        <taxon>Arthropoda</taxon>
        <taxon>Hexapoda</taxon>
        <taxon>Insecta</taxon>
        <taxon>Pterygota</taxon>
        <taxon>Neoptera</taxon>
        <taxon>Paraneoptera</taxon>
        <taxon>Hemiptera</taxon>
        <taxon>Auchenorrhyncha</taxon>
        <taxon>Membracoidea</taxon>
        <taxon>Cicadellidae</taxon>
        <taxon>Cicadellinae</taxon>
        <taxon>Cicadellini</taxon>
        <taxon>Graphocephala</taxon>
    </lineage>
</organism>
<feature type="domain" description="SCP" evidence="2">
    <location>
        <begin position="437"/>
        <end position="571"/>
    </location>
</feature>
<dbReference type="PROSITE" id="PS01009">
    <property type="entry name" value="CRISP_1"/>
    <property type="match status" value="1"/>
</dbReference>
<feature type="region of interest" description="Disordered" evidence="1">
    <location>
        <begin position="153"/>
        <end position="177"/>
    </location>
</feature>
<dbReference type="InterPro" id="IPR034113">
    <property type="entry name" value="SCP_GAPR1-like"/>
</dbReference>
<evidence type="ECO:0000259" key="2">
    <source>
        <dbReference type="SMART" id="SM00198"/>
    </source>
</evidence>
<proteinExistence type="predicted"/>
<dbReference type="SUPFAM" id="SSF55797">
    <property type="entry name" value="PR-1-like"/>
    <property type="match status" value="2"/>
</dbReference>
<evidence type="ECO:0000256" key="1">
    <source>
        <dbReference type="SAM" id="MobiDB-lite"/>
    </source>
</evidence>
<dbReference type="EMBL" id="GEBQ01022446">
    <property type="protein sequence ID" value="JAT17531.1"/>
    <property type="molecule type" value="Transcribed_RNA"/>
</dbReference>
<dbReference type="SMART" id="SM00198">
    <property type="entry name" value="SCP"/>
    <property type="match status" value="2"/>
</dbReference>
<feature type="region of interest" description="Disordered" evidence="1">
    <location>
        <begin position="224"/>
        <end position="261"/>
    </location>
</feature>
<feature type="compositionally biased region" description="Polar residues" evidence="1">
    <location>
        <begin position="153"/>
        <end position="172"/>
    </location>
</feature>
<protein>
    <recommendedName>
        <fullName evidence="2">SCP domain-containing protein</fullName>
    </recommendedName>
</protein>
<accession>A0A1B6L1L7</accession>
<dbReference type="PANTHER" id="PTHR10334">
    <property type="entry name" value="CYSTEINE-RICH SECRETORY PROTEIN-RELATED"/>
    <property type="match status" value="1"/>
</dbReference>
<reference evidence="3" key="1">
    <citation type="submission" date="2015-11" db="EMBL/GenBank/DDBJ databases">
        <title>De novo transcriptome assembly of four potential Pierce s Disease insect vectors from Arizona vineyards.</title>
        <authorList>
            <person name="Tassone E.E."/>
        </authorList>
    </citation>
    <scope>NUCLEOTIDE SEQUENCE</scope>
</reference>
<dbReference type="Pfam" id="PF00188">
    <property type="entry name" value="CAP"/>
    <property type="match status" value="2"/>
</dbReference>
<gene>
    <name evidence="3" type="ORF">g.48852</name>
</gene>
<dbReference type="InterPro" id="IPR035940">
    <property type="entry name" value="CAP_sf"/>
</dbReference>
<evidence type="ECO:0000313" key="3">
    <source>
        <dbReference type="EMBL" id="JAT17531.1"/>
    </source>
</evidence>
<dbReference type="PRINTS" id="PR00837">
    <property type="entry name" value="V5TPXLIKE"/>
</dbReference>
<dbReference type="GO" id="GO:0005576">
    <property type="term" value="C:extracellular region"/>
    <property type="evidence" value="ECO:0007669"/>
    <property type="project" value="UniProtKB-SubCell"/>
</dbReference>
<dbReference type="CDD" id="cd05382">
    <property type="entry name" value="CAP_GAPR1-like"/>
    <property type="match status" value="2"/>
</dbReference>
<name>A0A1B6L1L7_9HEMI</name>
<sequence>CLQPHCYSEVIYMYSVQMAAVDYLSTVKPPTGDNVNWERIMSRPPYPIASLDLNHIGSNTSHAHDFQSPDNIIMVRSTDERTLRQQNGTEPPKLKTVTVSTVETYNRNQNTVRKLTTKSVDGVVKSKETIVTDITRAPLLGSQVNLRSLKSPSTPLKTQLQRQRNSAFPNAKQTKHNTKWVAHKRLRNRTQQPIRNSKLQRQRNSAFPNGKQTKHNTKWVAHNRLQNRTQQPIRNSKSLPRQSSNASIKSTPRTPQKTKDIDREEFAKQCLERHNEYRAKHKVQPLKLSAELSAFSQDWADQLAKTQTVDHRPNNKYGENLWWRSCRGSGCESFKVHGGDAVDDWYGEIVKYKFGTEPKNLDAGHLTQVLWATSEYLGVGLARSGDSTIVVCNYNPPGNYKGEFAEMVPPVGGWKDKPTPTKRPGMGFAAASETTELFAKETLRIHNEYRAKHGVPALSLDAEVSKFAQAWADHLAEKNQFVHRNNSPYGENIFWSSASASAKMMCDSWYGEEAGYNYDVDPFKSGAGLKSGHFTQMVWKQSKSLGVGRAFTKSGAMIAVANYSPRGNIIGQFTANVMPVGKRR</sequence>
<dbReference type="Gene3D" id="3.40.33.10">
    <property type="entry name" value="CAP"/>
    <property type="match status" value="2"/>
</dbReference>
<dbReference type="FunFam" id="3.40.33.10:FF:000002">
    <property type="entry name" value="Golgi-associated plant pathogenesis-related protein 1"/>
    <property type="match status" value="2"/>
</dbReference>
<dbReference type="InterPro" id="IPR001283">
    <property type="entry name" value="CRISP-related"/>
</dbReference>
<dbReference type="PROSITE" id="PS01010">
    <property type="entry name" value="CRISP_2"/>
    <property type="match status" value="1"/>
</dbReference>
<dbReference type="AlphaFoldDB" id="A0A1B6L1L7"/>
<feature type="compositionally biased region" description="Polar residues" evidence="1">
    <location>
        <begin position="224"/>
        <end position="255"/>
    </location>
</feature>